<dbReference type="Proteomes" id="UP000249061">
    <property type="component" value="Unassembled WGS sequence"/>
</dbReference>
<evidence type="ECO:0000313" key="9">
    <source>
        <dbReference type="EMBL" id="PZR07405.1"/>
    </source>
</evidence>
<dbReference type="InterPro" id="IPR000700">
    <property type="entry name" value="PAS-assoc_C"/>
</dbReference>
<accession>A0A2W5T7F0</accession>
<evidence type="ECO:0000256" key="2">
    <source>
        <dbReference type="ARBA" id="ARBA00012438"/>
    </source>
</evidence>
<feature type="transmembrane region" description="Helical" evidence="5">
    <location>
        <begin position="29"/>
        <end position="48"/>
    </location>
</feature>
<feature type="domain" description="PAC" evidence="8">
    <location>
        <begin position="244"/>
        <end position="296"/>
    </location>
</feature>
<keyword evidence="9" id="KW-0418">Kinase</keyword>
<name>A0A2W5T7F0_9BACT</name>
<dbReference type="EMBL" id="QFQP01000031">
    <property type="protein sequence ID" value="PZR07405.1"/>
    <property type="molecule type" value="Genomic_DNA"/>
</dbReference>
<keyword evidence="3 4" id="KW-0597">Phosphoprotein</keyword>
<keyword evidence="5" id="KW-0472">Membrane</keyword>
<feature type="modified residue" description="4-aspartylphosphate" evidence="4">
    <location>
        <position position="612"/>
    </location>
</feature>
<evidence type="ECO:0000256" key="5">
    <source>
        <dbReference type="SAM" id="Phobius"/>
    </source>
</evidence>
<dbReference type="SUPFAM" id="SSF52172">
    <property type="entry name" value="CheY-like"/>
    <property type="match status" value="1"/>
</dbReference>
<dbReference type="Gene3D" id="1.10.287.130">
    <property type="match status" value="1"/>
</dbReference>
<evidence type="ECO:0000256" key="3">
    <source>
        <dbReference type="ARBA" id="ARBA00022553"/>
    </source>
</evidence>
<dbReference type="Gene3D" id="3.30.450.20">
    <property type="entry name" value="PAS domain"/>
    <property type="match status" value="1"/>
</dbReference>
<feature type="transmembrane region" description="Helical" evidence="5">
    <location>
        <begin position="133"/>
        <end position="154"/>
    </location>
</feature>
<dbReference type="Pfam" id="PF20969">
    <property type="entry name" value="MASE11"/>
    <property type="match status" value="1"/>
</dbReference>
<proteinExistence type="predicted"/>
<evidence type="ECO:0000259" key="6">
    <source>
        <dbReference type="PROSITE" id="PS50109"/>
    </source>
</evidence>
<dbReference type="InterPro" id="IPR004358">
    <property type="entry name" value="Sig_transdc_His_kin-like_C"/>
</dbReference>
<feature type="domain" description="Histidine kinase" evidence="6">
    <location>
        <begin position="316"/>
        <end position="539"/>
    </location>
</feature>
<dbReference type="Gene3D" id="3.40.50.2300">
    <property type="match status" value="1"/>
</dbReference>
<dbReference type="InterPro" id="IPR048437">
    <property type="entry name" value="MASE11"/>
</dbReference>
<gene>
    <name evidence="9" type="ORF">DI536_27515</name>
</gene>
<evidence type="ECO:0000256" key="4">
    <source>
        <dbReference type="PROSITE-ProRule" id="PRU00169"/>
    </source>
</evidence>
<evidence type="ECO:0000256" key="1">
    <source>
        <dbReference type="ARBA" id="ARBA00000085"/>
    </source>
</evidence>
<evidence type="ECO:0000259" key="8">
    <source>
        <dbReference type="PROSITE" id="PS50113"/>
    </source>
</evidence>
<dbReference type="Gene3D" id="3.30.565.10">
    <property type="entry name" value="Histidine kinase-like ATPase, C-terminal domain"/>
    <property type="match status" value="1"/>
</dbReference>
<dbReference type="EC" id="2.7.13.3" evidence="2"/>
<dbReference type="SMART" id="SM00387">
    <property type="entry name" value="HATPase_c"/>
    <property type="match status" value="1"/>
</dbReference>
<evidence type="ECO:0000313" key="10">
    <source>
        <dbReference type="Proteomes" id="UP000249061"/>
    </source>
</evidence>
<dbReference type="SUPFAM" id="SSF55785">
    <property type="entry name" value="PYP-like sensor domain (PAS domain)"/>
    <property type="match status" value="1"/>
</dbReference>
<dbReference type="InterPro" id="IPR011006">
    <property type="entry name" value="CheY-like_superfamily"/>
</dbReference>
<dbReference type="CDD" id="cd00082">
    <property type="entry name" value="HisKA"/>
    <property type="match status" value="1"/>
</dbReference>
<dbReference type="AlphaFoldDB" id="A0A2W5T7F0"/>
<feature type="domain" description="Response regulatory" evidence="7">
    <location>
        <begin position="561"/>
        <end position="677"/>
    </location>
</feature>
<sequence>MRVVLSVTAGLGAIVYVPSAWLAFSNDMMAIFIVDTVAIAGVLALWWFDRLPMVLRAAATCFIFYGVGVGLLFTVGPVSQIYLLGASVFTTLLLGPRWRIATTTLNIVTIAVAFALTGGGIQMKAGGFAEARASWAVVVANFAFINVALVLAVGKVLDTLEREQTAVQENRALLAIAGRTALLGGWRYVIATNEYRWTDELLDVLEVPKDSAPTADQLRSYYEDESRVLIRAAMDRCTSDGTPFDLHVKAVTARGNARRLRVIGVAERDERGAVREVHGSVQDETAQKEAEARQQRLEQQLHQSQKLEAVGTLAGGVAHDFNNLLTVILSYSSLMLEERPQDQANRDDIEEIRSAAHRGAQLTRQLLAFGRKQLLQPEEVDLDAAMQDLRKLLARLLREDIQLTVLRTNEPCHVLVDKGQFEQVVVNLVVNARDAMPQGGKLTIELSQVEADEAYVAAHPGSCIGSYGMLTVTDTGVGMTRETQARIFEPFFTTKALGQGTGLGLASVYGIVQQSRGHIWLYSEPGNGTSFRVLFPCVQRNGARPLAARKTPLPTLRGTETLLVVEDEAQVREVLCSSLRRLGYTVLEAQNGGEALMVSEQFNATIHLLVTDVVMPMMSGRQVSERLRQSRADMRVLYTSGYTENTITHHGVLDSGVAFMAKPFTPDVLARRVREVLDAAKVTSAS</sequence>
<dbReference type="InterPro" id="IPR003594">
    <property type="entry name" value="HATPase_dom"/>
</dbReference>
<keyword evidence="9" id="KW-0808">Transferase</keyword>
<dbReference type="InterPro" id="IPR036097">
    <property type="entry name" value="HisK_dim/P_sf"/>
</dbReference>
<keyword evidence="5" id="KW-1133">Transmembrane helix</keyword>
<dbReference type="Pfam" id="PF00512">
    <property type="entry name" value="HisKA"/>
    <property type="match status" value="1"/>
</dbReference>
<dbReference type="PRINTS" id="PR00344">
    <property type="entry name" value="BCTRLSENSOR"/>
</dbReference>
<dbReference type="GO" id="GO:0000155">
    <property type="term" value="F:phosphorelay sensor kinase activity"/>
    <property type="evidence" value="ECO:0007669"/>
    <property type="project" value="InterPro"/>
</dbReference>
<dbReference type="InterPro" id="IPR036890">
    <property type="entry name" value="HATPase_C_sf"/>
</dbReference>
<dbReference type="InterPro" id="IPR035965">
    <property type="entry name" value="PAS-like_dom_sf"/>
</dbReference>
<dbReference type="Pfam" id="PF02518">
    <property type="entry name" value="HATPase_c"/>
    <property type="match status" value="1"/>
</dbReference>
<dbReference type="InterPro" id="IPR003661">
    <property type="entry name" value="HisK_dim/P_dom"/>
</dbReference>
<dbReference type="SUPFAM" id="SSF47384">
    <property type="entry name" value="Homodimeric domain of signal transducing histidine kinase"/>
    <property type="match status" value="1"/>
</dbReference>
<dbReference type="PANTHER" id="PTHR43065">
    <property type="entry name" value="SENSOR HISTIDINE KINASE"/>
    <property type="match status" value="1"/>
</dbReference>
<dbReference type="SMART" id="SM00448">
    <property type="entry name" value="REC"/>
    <property type="match status" value="1"/>
</dbReference>
<dbReference type="PROSITE" id="PS50113">
    <property type="entry name" value="PAC"/>
    <property type="match status" value="1"/>
</dbReference>
<dbReference type="PROSITE" id="PS50109">
    <property type="entry name" value="HIS_KIN"/>
    <property type="match status" value="1"/>
</dbReference>
<organism evidence="9 10">
    <name type="scientific">Archangium gephyra</name>
    <dbReference type="NCBI Taxonomy" id="48"/>
    <lineage>
        <taxon>Bacteria</taxon>
        <taxon>Pseudomonadati</taxon>
        <taxon>Myxococcota</taxon>
        <taxon>Myxococcia</taxon>
        <taxon>Myxococcales</taxon>
        <taxon>Cystobacterineae</taxon>
        <taxon>Archangiaceae</taxon>
        <taxon>Archangium</taxon>
    </lineage>
</organism>
<dbReference type="SUPFAM" id="SSF55874">
    <property type="entry name" value="ATPase domain of HSP90 chaperone/DNA topoisomerase II/histidine kinase"/>
    <property type="match status" value="1"/>
</dbReference>
<dbReference type="InterPro" id="IPR001789">
    <property type="entry name" value="Sig_transdc_resp-reg_receiver"/>
</dbReference>
<dbReference type="InterPro" id="IPR005467">
    <property type="entry name" value="His_kinase_dom"/>
</dbReference>
<dbReference type="PROSITE" id="PS50110">
    <property type="entry name" value="RESPONSE_REGULATORY"/>
    <property type="match status" value="1"/>
</dbReference>
<dbReference type="SMART" id="SM00388">
    <property type="entry name" value="HisKA"/>
    <property type="match status" value="1"/>
</dbReference>
<evidence type="ECO:0000259" key="7">
    <source>
        <dbReference type="PROSITE" id="PS50110"/>
    </source>
</evidence>
<reference evidence="9 10" key="1">
    <citation type="submission" date="2017-08" db="EMBL/GenBank/DDBJ databases">
        <title>Infants hospitalized years apart are colonized by the same room-sourced microbial strains.</title>
        <authorList>
            <person name="Brooks B."/>
            <person name="Olm M.R."/>
            <person name="Firek B.A."/>
            <person name="Baker R."/>
            <person name="Thomas B.C."/>
            <person name="Morowitz M.J."/>
            <person name="Banfield J.F."/>
        </authorList>
    </citation>
    <scope>NUCLEOTIDE SEQUENCE [LARGE SCALE GENOMIC DNA]</scope>
    <source>
        <strain evidence="9">S2_003_000_R2_14</strain>
    </source>
</reference>
<dbReference type="Pfam" id="PF00072">
    <property type="entry name" value="Response_reg"/>
    <property type="match status" value="1"/>
</dbReference>
<comment type="catalytic activity">
    <reaction evidence="1">
        <text>ATP + protein L-histidine = ADP + protein N-phospho-L-histidine.</text>
        <dbReference type="EC" id="2.7.13.3"/>
    </reaction>
</comment>
<dbReference type="PANTHER" id="PTHR43065:SF42">
    <property type="entry name" value="TWO-COMPONENT SENSOR PPRA"/>
    <property type="match status" value="1"/>
</dbReference>
<feature type="transmembrane region" description="Helical" evidence="5">
    <location>
        <begin position="98"/>
        <end position="121"/>
    </location>
</feature>
<feature type="transmembrane region" description="Helical" evidence="5">
    <location>
        <begin position="55"/>
        <end position="78"/>
    </location>
</feature>
<keyword evidence="5" id="KW-0812">Transmembrane</keyword>
<comment type="caution">
    <text evidence="9">The sequence shown here is derived from an EMBL/GenBank/DDBJ whole genome shotgun (WGS) entry which is preliminary data.</text>
</comment>
<protein>
    <recommendedName>
        <fullName evidence="2">histidine kinase</fullName>
        <ecNumber evidence="2">2.7.13.3</ecNumber>
    </recommendedName>
</protein>